<organism evidence="6">
    <name type="scientific">Talaromyces marneffei PM1</name>
    <dbReference type="NCBI Taxonomy" id="1077442"/>
    <lineage>
        <taxon>Eukaryota</taxon>
        <taxon>Fungi</taxon>
        <taxon>Dikarya</taxon>
        <taxon>Ascomycota</taxon>
        <taxon>Pezizomycotina</taxon>
        <taxon>Eurotiomycetes</taxon>
        <taxon>Eurotiomycetidae</taxon>
        <taxon>Eurotiales</taxon>
        <taxon>Trichocomaceae</taxon>
        <taxon>Talaromyces</taxon>
        <taxon>Talaromyces sect. Talaromyces</taxon>
    </lineage>
</organism>
<gene>
    <name evidence="6" type="ORF">GQ26_0240920</name>
</gene>
<name>A0A093UZ60_TALMA</name>
<comment type="caution">
    <text evidence="6">The sequence shown here is derived from an EMBL/GenBank/DDBJ whole genome shotgun (WGS) entry which is preliminary data.</text>
</comment>
<evidence type="ECO:0000256" key="3">
    <source>
        <dbReference type="ARBA" id="ARBA00034478"/>
    </source>
</evidence>
<dbReference type="Gene3D" id="3.90.1150.10">
    <property type="entry name" value="Aspartate Aminotransferase, domain 1"/>
    <property type="match status" value="1"/>
</dbReference>
<protein>
    <submittedName>
        <fullName evidence="6">Putative cystathionine gamma-synthase</fullName>
    </submittedName>
</protein>
<reference evidence="6" key="1">
    <citation type="journal article" date="2014" name="PLoS Genet.">
        <title>Signature Gene Expression Reveals Novel Clues to the Molecular Mechanisms of Dimorphic Transition in Penicillium marneffei.</title>
        <authorList>
            <person name="Yang E."/>
            <person name="Wang G."/>
            <person name="Cai J."/>
            <person name="Woo P.C."/>
            <person name="Lau S.K."/>
            <person name="Yuen K.-Y."/>
            <person name="Chow W.-N."/>
            <person name="Lin X."/>
        </authorList>
    </citation>
    <scope>NUCLEOTIDE SEQUENCE [LARGE SCALE GENOMIC DNA]</scope>
    <source>
        <strain evidence="6">PM1</strain>
    </source>
</reference>
<dbReference type="InterPro" id="IPR000277">
    <property type="entry name" value="Cys/Met-Metab_PyrdxlP-dep_enz"/>
</dbReference>
<sequence length="543" mass="60254">MTLQAGDPLPEGDPYGISVYLPTWDATLAWAQRHPDFVAKLRTAYPRFFVARVVLELAAKILKHANLPFSEPQLIILTPSYRAAESCRRFFAKVGIPNSQIICVQFSGEITVVKEEDVASDSTPDKQLYAVTYPESRASEGKAFWQHTGAGVSVRTTVYWLEHAPFLENRQIFAEQSPTRLPLEDGDKAVIMLRERISESVSTSSLLIRVDDVTCYPTGMSAISNTSLAIRSLFDRQDGIHRVAVFGFLYVDTFKVLSKIHSMECILYGNGTSEDLDALEKDLNNGLVIDALYTEFPGNPLLRSPDLERLYKLSRKHGFVVIVDDTVTTSVNVALFPYCDVICSSLTKMFSGGCNVMGGSTALNPQSPWYSKLKPAIAKNKPEPYFCLDAIVMEKNSRDFTDRVQKANTNTEMVVDMLKGHPTVDEVFYPKGSSSQDLYNKFRRSEGGYGFLASIRFVTPEAAIAFHDALDVAKGPSLGTNFTLCCAYTLLAHYSELDWAAEYGVVEHLVRISVGIECEDLLRNIFNKALAAAEKALTAMNDS</sequence>
<evidence type="ECO:0000256" key="2">
    <source>
        <dbReference type="ARBA" id="ARBA00022898"/>
    </source>
</evidence>
<evidence type="ECO:0000256" key="1">
    <source>
        <dbReference type="ARBA" id="ARBA00001933"/>
    </source>
</evidence>
<evidence type="ECO:0000313" key="6">
    <source>
        <dbReference type="EMBL" id="KFX45240.1"/>
    </source>
</evidence>
<evidence type="ECO:0000256" key="5">
    <source>
        <dbReference type="RuleBase" id="RU362118"/>
    </source>
</evidence>
<keyword evidence="2 5" id="KW-0663">Pyridoxal phosphate</keyword>
<dbReference type="EMBL" id="JPOX01000024">
    <property type="protein sequence ID" value="KFX45240.1"/>
    <property type="molecule type" value="Genomic_DNA"/>
</dbReference>
<dbReference type="InterPro" id="IPR015421">
    <property type="entry name" value="PyrdxlP-dep_Trfase_major"/>
</dbReference>
<dbReference type="Pfam" id="PF01053">
    <property type="entry name" value="Cys_Met_Meta_PP"/>
    <property type="match status" value="1"/>
</dbReference>
<dbReference type="SUPFAM" id="SSF53383">
    <property type="entry name" value="PLP-dependent transferases"/>
    <property type="match status" value="1"/>
</dbReference>
<dbReference type="InterPro" id="IPR015424">
    <property type="entry name" value="PyrdxlP-dep_Trfase"/>
</dbReference>
<dbReference type="Gene3D" id="3.40.640.10">
    <property type="entry name" value="Type I PLP-dependent aspartate aminotransferase-like (Major domain)"/>
    <property type="match status" value="1"/>
</dbReference>
<dbReference type="InterPro" id="IPR015422">
    <property type="entry name" value="PyrdxlP-dep_Trfase_small"/>
</dbReference>
<evidence type="ECO:0000256" key="4">
    <source>
        <dbReference type="ARBA" id="ARBA00061376"/>
    </source>
</evidence>
<dbReference type="GO" id="GO:0003962">
    <property type="term" value="F:cystathionine gamma-synthase activity"/>
    <property type="evidence" value="ECO:0007669"/>
    <property type="project" value="TreeGrafter"/>
</dbReference>
<dbReference type="FunFam" id="3.90.1150.10:FF:000063">
    <property type="entry name" value="Probable cystathionine gamma-synthase"/>
    <property type="match status" value="1"/>
</dbReference>
<proteinExistence type="inferred from homology"/>
<dbReference type="AlphaFoldDB" id="A0A093UZ60"/>
<dbReference type="GO" id="GO:0030170">
    <property type="term" value="F:pyridoxal phosphate binding"/>
    <property type="evidence" value="ECO:0007669"/>
    <property type="project" value="InterPro"/>
</dbReference>
<dbReference type="PANTHER" id="PTHR42699:SF1">
    <property type="entry name" value="CYSTATHIONINE GAMMA-SYNTHASE-RELATED"/>
    <property type="match status" value="1"/>
</dbReference>
<dbReference type="PANTHER" id="PTHR42699">
    <property type="match status" value="1"/>
</dbReference>
<dbReference type="GO" id="GO:0019346">
    <property type="term" value="P:transsulfuration"/>
    <property type="evidence" value="ECO:0007669"/>
    <property type="project" value="InterPro"/>
</dbReference>
<comment type="pathway">
    <text evidence="3">Amino-acid biosynthesis; L-methionine biosynthesis via de novo pathway.</text>
</comment>
<comment type="similarity">
    <text evidence="4">Belongs to the trans-sulfuration enzymes family. MET7 subfamily.</text>
</comment>
<dbReference type="InterPro" id="IPR051750">
    <property type="entry name" value="Trans-sulfuration_enzymes"/>
</dbReference>
<dbReference type="eggNOG" id="KOG0053">
    <property type="taxonomic scope" value="Eukaryota"/>
</dbReference>
<comment type="cofactor">
    <cofactor evidence="1 5">
        <name>pyridoxal 5'-phosphate</name>
        <dbReference type="ChEBI" id="CHEBI:597326"/>
    </cofactor>
</comment>
<accession>A0A093UZ60</accession>
<dbReference type="HOGENOM" id="CLU_011302_1_0_1"/>